<organism evidence="3 4">
    <name type="scientific">Leptobrachium leishanense</name>
    <name type="common">Leishan spiny toad</name>
    <dbReference type="NCBI Taxonomy" id="445787"/>
    <lineage>
        <taxon>Eukaryota</taxon>
        <taxon>Metazoa</taxon>
        <taxon>Chordata</taxon>
        <taxon>Craniata</taxon>
        <taxon>Vertebrata</taxon>
        <taxon>Euteleostomi</taxon>
        <taxon>Amphibia</taxon>
        <taxon>Batrachia</taxon>
        <taxon>Anura</taxon>
        <taxon>Pelobatoidea</taxon>
        <taxon>Megophryidae</taxon>
        <taxon>Leptobrachium</taxon>
    </lineage>
</organism>
<protein>
    <submittedName>
        <fullName evidence="3">Uncharacterized protein</fullName>
    </submittedName>
</protein>
<reference evidence="3" key="2">
    <citation type="submission" date="2025-09" db="UniProtKB">
        <authorList>
            <consortium name="Ensembl"/>
        </authorList>
    </citation>
    <scope>IDENTIFICATION</scope>
</reference>
<dbReference type="PANTHER" id="PTHR11505">
    <property type="entry name" value="L1 TRANSPOSABLE ELEMENT-RELATED"/>
    <property type="match status" value="1"/>
</dbReference>
<feature type="coiled-coil region" evidence="1">
    <location>
        <begin position="175"/>
        <end position="230"/>
    </location>
</feature>
<evidence type="ECO:0000256" key="2">
    <source>
        <dbReference type="SAM" id="MobiDB-lite"/>
    </source>
</evidence>
<reference evidence="3" key="1">
    <citation type="submission" date="2025-08" db="UniProtKB">
        <authorList>
            <consortium name="Ensembl"/>
        </authorList>
    </citation>
    <scope>IDENTIFICATION</scope>
</reference>
<dbReference type="Gene3D" id="3.30.250.20">
    <property type="entry name" value="L1 transposable element, C-terminal domain"/>
    <property type="match status" value="1"/>
</dbReference>
<name>A0A8C5Q483_9ANUR</name>
<dbReference type="OrthoDB" id="7481777at2759"/>
<dbReference type="AlphaFoldDB" id="A0A8C5Q483"/>
<feature type="region of interest" description="Disordered" evidence="2">
    <location>
        <begin position="1"/>
        <end position="136"/>
    </location>
</feature>
<dbReference type="GeneTree" id="ENSGT01010000228715"/>
<dbReference type="Ensembl" id="ENSLLET00000033941.1">
    <property type="protein sequence ID" value="ENSLLEP00000032679.1"/>
    <property type="gene ID" value="ENSLLEG00000020747.1"/>
</dbReference>
<dbReference type="Proteomes" id="UP000694569">
    <property type="component" value="Unplaced"/>
</dbReference>
<evidence type="ECO:0000313" key="4">
    <source>
        <dbReference type="Proteomes" id="UP000694569"/>
    </source>
</evidence>
<proteinExistence type="predicted"/>
<keyword evidence="1" id="KW-0175">Coiled coil</keyword>
<evidence type="ECO:0000256" key="1">
    <source>
        <dbReference type="SAM" id="Coils"/>
    </source>
</evidence>
<feature type="compositionally biased region" description="Polar residues" evidence="2">
    <location>
        <begin position="104"/>
        <end position="117"/>
    </location>
</feature>
<keyword evidence="4" id="KW-1185">Reference proteome</keyword>
<accession>A0A8C5Q483</accession>
<sequence>MPKKPTQNGGPRQQDIRISMVGGPVSVSLPPSYGSSEEEEDRAWSFGGDAGMSWLTPPSRGQGQRPLSAAARKRAQKNRKAVLAASSISPLATRESSEGDSANDHQLSAASSATSEQRPGPRQASRVSGTRAEASVPGAQLMAAQTQEKDDHLPSTKGDLRRLMDEIRDMWKPEVAAVRAEVQEVRAQVMEVQTKTAEVATEQSQLAGQVTALRSQIEILSRSVETLETRHRRRNIRVRGIPDSVLEDELQPYVTRLALQVSGLPSTTPDVVGSVYRVRRPAASAKGAPRDVVVAFRDMALKTRIMTTPGAREPVQFEGSTLTLYHDLPFLTLVARRRFRDVTAVLRRQGIRYRWGLAGSLSVTYANIAHTITDPATALNVLDQAGIPLDAATVQPG</sequence>
<evidence type="ECO:0000313" key="3">
    <source>
        <dbReference type="Ensembl" id="ENSLLEP00000032679.1"/>
    </source>
</evidence>
<feature type="compositionally biased region" description="Polar residues" evidence="2">
    <location>
        <begin position="1"/>
        <end position="11"/>
    </location>
</feature>
<feature type="compositionally biased region" description="Basic residues" evidence="2">
    <location>
        <begin position="71"/>
        <end position="80"/>
    </location>
</feature>
<dbReference type="InterPro" id="IPR004244">
    <property type="entry name" value="Transposase_22"/>
</dbReference>
<dbReference type="InterPro" id="IPR042566">
    <property type="entry name" value="L1_C"/>
</dbReference>